<keyword evidence="2" id="KW-0732">Signal</keyword>
<proteinExistence type="predicted"/>
<accession>A0ABM5LLJ8</accession>
<reference evidence="3" key="1">
    <citation type="submission" date="2009-10" db="EMBL/GenBank/DDBJ databases">
        <title>Complete sequence of Fibrobacter succinogenes subsp. succinogenes S85.</title>
        <authorList>
            <consortium name="US DOE Joint Genome Institute"/>
            <person name="Lucas S."/>
            <person name="Copeland A."/>
            <person name="Lapidus A."/>
            <person name="Glavina del Rio T."/>
            <person name="Tice H."/>
            <person name="Bruce D."/>
            <person name="Goodwin L."/>
            <person name="Pitluck S."/>
            <person name="Chertkov O."/>
            <person name="Detter J.C."/>
            <person name="Han C."/>
            <person name="Tapia R."/>
            <person name="Larimer F."/>
            <person name="Land M."/>
            <person name="Hauser L."/>
            <person name="Kyrpides N."/>
            <person name="Mikhailova N."/>
            <person name="Weimer P.J."/>
            <person name="Stevenson D.M."/>
            <person name="Boyum J."/>
            <person name="Brumm P.I."/>
            <person name="Mead D."/>
        </authorList>
    </citation>
    <scope>NUCLEOTIDE SEQUENCE [LARGE SCALE GENOMIC DNA]</scope>
    <source>
        <strain evidence="3">S85</strain>
    </source>
</reference>
<feature type="signal peptide" evidence="2">
    <location>
        <begin position="1"/>
        <end position="36"/>
    </location>
</feature>
<feature type="compositionally biased region" description="Low complexity" evidence="1">
    <location>
        <begin position="69"/>
        <end position="94"/>
    </location>
</feature>
<feature type="chain" id="PRO_5046961911" evidence="2">
    <location>
        <begin position="37"/>
        <end position="209"/>
    </location>
</feature>
<organism evidence="3 4">
    <name type="scientific">Fibrobacter succinogenes (strain ATCC 19169 / S85)</name>
    <dbReference type="NCBI Taxonomy" id="59374"/>
    <lineage>
        <taxon>Bacteria</taxon>
        <taxon>Pseudomonadati</taxon>
        <taxon>Fibrobacterota</taxon>
        <taxon>Fibrobacteria</taxon>
        <taxon>Fibrobacterales</taxon>
        <taxon>Fibrobacteraceae</taxon>
        <taxon>Fibrobacter</taxon>
    </lineage>
</organism>
<feature type="compositionally biased region" description="Low complexity" evidence="1">
    <location>
        <begin position="164"/>
        <end position="180"/>
    </location>
</feature>
<evidence type="ECO:0000313" key="4">
    <source>
        <dbReference type="Proteomes" id="UP000001497"/>
    </source>
</evidence>
<evidence type="ECO:0000256" key="2">
    <source>
        <dbReference type="SAM" id="SignalP"/>
    </source>
</evidence>
<keyword evidence="4" id="KW-1185">Reference proteome</keyword>
<gene>
    <name evidence="3" type="ordered locus">Fisuc_2712</name>
</gene>
<feature type="region of interest" description="Disordered" evidence="1">
    <location>
        <begin position="38"/>
        <end position="180"/>
    </location>
</feature>
<feature type="compositionally biased region" description="Low complexity" evidence="1">
    <location>
        <begin position="116"/>
        <end position="133"/>
    </location>
</feature>
<evidence type="ECO:0000313" key="3">
    <source>
        <dbReference type="EMBL" id="ACX76295.1"/>
    </source>
</evidence>
<name>A0ABM5LLJ8_FIBSS</name>
<dbReference type="Proteomes" id="UP000001497">
    <property type="component" value="Chromosome"/>
</dbReference>
<evidence type="ECO:0000256" key="1">
    <source>
        <dbReference type="SAM" id="MobiDB-lite"/>
    </source>
</evidence>
<feature type="compositionally biased region" description="Low complexity" evidence="1">
    <location>
        <begin position="148"/>
        <end position="157"/>
    </location>
</feature>
<dbReference type="EMBL" id="CP001792">
    <property type="protein sequence ID" value="ACX76295.1"/>
    <property type="molecule type" value="Genomic_DNA"/>
</dbReference>
<dbReference type="RefSeq" id="WP_015732390.1">
    <property type="nucleotide sequence ID" value="NC_013410.1"/>
</dbReference>
<protein>
    <submittedName>
        <fullName evidence="3">Proteophosphoglycan ppg4</fullName>
    </submittedName>
</protein>
<sequence>MKIEKKKVVKSSKLSHFTQSAVAAALGIAASIGATACDDSVSANSGDHPKQQPENEPTCGQAACGEQYSSSSYTDISSSGEHLSSEAIEALSSAMQPLSSSMVYPPPESGSPMVMSSERLSSSSVEKPSSSSYEPPPEAGILPPYEDSSSSETLSSSSEEKSSSSKTAIPATQTTPAIDTLNPRIHICDDGSCMIFSMVTTFEQDDIQA</sequence>